<evidence type="ECO:0000256" key="6">
    <source>
        <dbReference type="ARBA" id="ARBA00022723"/>
    </source>
</evidence>
<feature type="domain" description="Pyruvate kinase C-terminal" evidence="15">
    <location>
        <begin position="368"/>
        <end position="469"/>
    </location>
</feature>
<reference evidence="16 17" key="1">
    <citation type="journal article" date="2018" name="Genome Biol. Evol.">
        <title>Multiple Roots of Fruiting Body Formation in Amoebozoa.</title>
        <authorList>
            <person name="Hillmann F."/>
            <person name="Forbes G."/>
            <person name="Novohradska S."/>
            <person name="Ferling I."/>
            <person name="Riege K."/>
            <person name="Groth M."/>
            <person name="Westermann M."/>
            <person name="Marz M."/>
            <person name="Spaller T."/>
            <person name="Winckler T."/>
            <person name="Schaap P."/>
            <person name="Glockner G."/>
        </authorList>
    </citation>
    <scope>NUCLEOTIDE SEQUENCE [LARGE SCALE GENOMIC DNA]</scope>
    <source>
        <strain evidence="16 17">Jena</strain>
    </source>
</reference>
<keyword evidence="10 13" id="KW-0460">Magnesium</keyword>
<dbReference type="Pfam" id="PF00224">
    <property type="entry name" value="PK"/>
    <property type="match status" value="1"/>
</dbReference>
<evidence type="ECO:0000256" key="9">
    <source>
        <dbReference type="ARBA" id="ARBA00022840"/>
    </source>
</evidence>
<comment type="cofactor">
    <cofactor evidence="1">
        <name>K(+)</name>
        <dbReference type="ChEBI" id="CHEBI:29103"/>
    </cofactor>
</comment>
<evidence type="ECO:0000256" key="7">
    <source>
        <dbReference type="ARBA" id="ARBA00022741"/>
    </source>
</evidence>
<dbReference type="SUPFAM" id="SSF50800">
    <property type="entry name" value="PK beta-barrel domain-like"/>
    <property type="match status" value="1"/>
</dbReference>
<dbReference type="InterPro" id="IPR015793">
    <property type="entry name" value="Pyrv_Knase_brl"/>
</dbReference>
<feature type="domain" description="Pyruvate kinase barrel" evidence="14">
    <location>
        <begin position="11"/>
        <end position="333"/>
    </location>
</feature>
<dbReference type="FunFam" id="2.40.33.10:FF:000001">
    <property type="entry name" value="Pyruvate kinase"/>
    <property type="match status" value="1"/>
</dbReference>
<evidence type="ECO:0000256" key="5">
    <source>
        <dbReference type="ARBA" id="ARBA00022679"/>
    </source>
</evidence>
<evidence type="ECO:0000256" key="4">
    <source>
        <dbReference type="ARBA" id="ARBA00012142"/>
    </source>
</evidence>
<dbReference type="EC" id="2.7.1.40" evidence="4 13"/>
<dbReference type="OrthoDB" id="108365at2759"/>
<evidence type="ECO:0000256" key="11">
    <source>
        <dbReference type="ARBA" id="ARBA00023152"/>
    </source>
</evidence>
<dbReference type="InterPro" id="IPR001697">
    <property type="entry name" value="Pyr_Knase"/>
</dbReference>
<evidence type="ECO:0000256" key="1">
    <source>
        <dbReference type="ARBA" id="ARBA00001958"/>
    </source>
</evidence>
<keyword evidence="5 13" id="KW-0808">Transferase</keyword>
<dbReference type="NCBIfam" id="TIGR01064">
    <property type="entry name" value="pyruv_kin"/>
    <property type="match status" value="1"/>
</dbReference>
<evidence type="ECO:0000259" key="14">
    <source>
        <dbReference type="Pfam" id="PF00224"/>
    </source>
</evidence>
<dbReference type="Proteomes" id="UP000241769">
    <property type="component" value="Unassembled WGS sequence"/>
</dbReference>
<evidence type="ECO:0000256" key="10">
    <source>
        <dbReference type="ARBA" id="ARBA00022842"/>
    </source>
</evidence>
<evidence type="ECO:0000259" key="15">
    <source>
        <dbReference type="Pfam" id="PF02887"/>
    </source>
</evidence>
<accession>A0A2P6NUZ6</accession>
<evidence type="ECO:0000256" key="3">
    <source>
        <dbReference type="ARBA" id="ARBA00008663"/>
    </source>
</evidence>
<dbReference type="GO" id="GO:0000287">
    <property type="term" value="F:magnesium ion binding"/>
    <property type="evidence" value="ECO:0007669"/>
    <property type="project" value="InterPro"/>
</dbReference>
<dbReference type="PRINTS" id="PR01050">
    <property type="entry name" value="PYRUVTKNASE"/>
</dbReference>
<evidence type="ECO:0000256" key="2">
    <source>
        <dbReference type="ARBA" id="ARBA00004997"/>
    </source>
</evidence>
<dbReference type="InterPro" id="IPR015813">
    <property type="entry name" value="Pyrv/PenolPyrv_kinase-like_dom"/>
</dbReference>
<name>A0A2P6NUZ6_9EUKA</name>
<dbReference type="UniPathway" id="UPA00109">
    <property type="reaction ID" value="UER00188"/>
</dbReference>
<evidence type="ECO:0000256" key="13">
    <source>
        <dbReference type="RuleBase" id="RU000504"/>
    </source>
</evidence>
<dbReference type="SUPFAM" id="SSF51621">
    <property type="entry name" value="Phosphoenolpyruvate/pyruvate domain"/>
    <property type="match status" value="1"/>
</dbReference>
<dbReference type="PANTHER" id="PTHR11817">
    <property type="entry name" value="PYRUVATE KINASE"/>
    <property type="match status" value="1"/>
</dbReference>
<evidence type="ECO:0000313" key="16">
    <source>
        <dbReference type="EMBL" id="PRP87794.1"/>
    </source>
</evidence>
<keyword evidence="9" id="KW-0067">ATP-binding</keyword>
<dbReference type="Gene3D" id="2.40.33.10">
    <property type="entry name" value="PK beta-barrel domain-like"/>
    <property type="match status" value="1"/>
</dbReference>
<keyword evidence="17" id="KW-1185">Reference proteome</keyword>
<evidence type="ECO:0000256" key="8">
    <source>
        <dbReference type="ARBA" id="ARBA00022777"/>
    </source>
</evidence>
<keyword evidence="11 13" id="KW-0324">Glycolysis</keyword>
<protein>
    <recommendedName>
        <fullName evidence="4 13">Pyruvate kinase</fullName>
        <ecNumber evidence="4 13">2.7.1.40</ecNumber>
    </recommendedName>
</protein>
<comment type="caution">
    <text evidence="16">The sequence shown here is derived from an EMBL/GenBank/DDBJ whole genome shotgun (WGS) entry which is preliminary data.</text>
</comment>
<dbReference type="InterPro" id="IPR015806">
    <property type="entry name" value="Pyrv_Knase_insert_dom_sf"/>
</dbReference>
<dbReference type="GO" id="GO:0016301">
    <property type="term" value="F:kinase activity"/>
    <property type="evidence" value="ECO:0007669"/>
    <property type="project" value="UniProtKB-KW"/>
</dbReference>
<dbReference type="STRING" id="1890364.A0A2P6NUZ6"/>
<dbReference type="GO" id="GO:0005524">
    <property type="term" value="F:ATP binding"/>
    <property type="evidence" value="ECO:0007669"/>
    <property type="project" value="UniProtKB-KW"/>
</dbReference>
<proteinExistence type="inferred from homology"/>
<dbReference type="GO" id="GO:0004743">
    <property type="term" value="F:pyruvate kinase activity"/>
    <property type="evidence" value="ECO:0007669"/>
    <property type="project" value="UniProtKB-EC"/>
</dbReference>
<keyword evidence="7" id="KW-0547">Nucleotide-binding</keyword>
<keyword evidence="8 13" id="KW-0418">Kinase</keyword>
<sequence>MSKPSEFDCLRRTKIVCSVGPSCEKAEVLSEMLKAGCNVFRINCSFGDYDLLRSYFQEIRKASAQTGLPCAILGDLQGPKFRTGEFTTDTIQLNVGDELDFVATKDKGNEKKITTPNTKLVAALKENDKVLINDGIMEIQVIKKKSDTEAVVKVVRGGELSKRKGLNVPTTEITFDDLEEKDKRDSIFLMENGVDFIGQSFVQNAGDVQRLKKHLEENKKEGQSLPKIIVKIEKPKALENYDAILAETDGVMVARGDLGVELPYIVVPVVQKVLIRKANEAEKPVILATQLLQSMMKETVPLRAEVSDVANGVFDHTDAVMTSGETTMSPHPALVVQTMNDIVSSTEKRAPVKQVSLSHLTDVDEAREAIAFAGLEAAYKSSAKAIVVFSAEGTTALRLSKGRPDCPILAVTPHESVARALRLSFAVYPIVLQFRSSHIEEQIAEVEKKVIEDGLVKRGDKVVICGGRSAPVAIRDALKIYRVGEFLELEEEKRKGVEGVKKQERIVMLSQ</sequence>
<comment type="catalytic activity">
    <reaction evidence="13">
        <text>pyruvate + ATP = phosphoenolpyruvate + ADP + H(+)</text>
        <dbReference type="Rhea" id="RHEA:18157"/>
        <dbReference type="ChEBI" id="CHEBI:15361"/>
        <dbReference type="ChEBI" id="CHEBI:15378"/>
        <dbReference type="ChEBI" id="CHEBI:30616"/>
        <dbReference type="ChEBI" id="CHEBI:58702"/>
        <dbReference type="ChEBI" id="CHEBI:456216"/>
        <dbReference type="EC" id="2.7.1.40"/>
    </reaction>
</comment>
<comment type="pathway">
    <text evidence="2 13">Carbohydrate degradation; glycolysis; pyruvate from D-glyceraldehyde 3-phosphate: step 5/5.</text>
</comment>
<dbReference type="GO" id="GO:0030955">
    <property type="term" value="F:potassium ion binding"/>
    <property type="evidence" value="ECO:0007669"/>
    <property type="project" value="InterPro"/>
</dbReference>
<dbReference type="Pfam" id="PF02887">
    <property type="entry name" value="PK_C"/>
    <property type="match status" value="1"/>
</dbReference>
<dbReference type="Gene3D" id="3.20.20.60">
    <property type="entry name" value="Phosphoenolpyruvate-binding domains"/>
    <property type="match status" value="1"/>
</dbReference>
<keyword evidence="12 16" id="KW-0670">Pyruvate</keyword>
<dbReference type="EMBL" id="MDYQ01000017">
    <property type="protein sequence ID" value="PRP87794.1"/>
    <property type="molecule type" value="Genomic_DNA"/>
</dbReference>
<organism evidence="16 17">
    <name type="scientific">Planoprotostelium fungivorum</name>
    <dbReference type="NCBI Taxonomy" id="1890364"/>
    <lineage>
        <taxon>Eukaryota</taxon>
        <taxon>Amoebozoa</taxon>
        <taxon>Evosea</taxon>
        <taxon>Variosea</taxon>
        <taxon>Cavosteliida</taxon>
        <taxon>Cavosteliaceae</taxon>
        <taxon>Planoprotostelium</taxon>
    </lineage>
</organism>
<comment type="similarity">
    <text evidence="3 13">Belongs to the pyruvate kinase family.</text>
</comment>
<dbReference type="NCBIfam" id="NF004491">
    <property type="entry name" value="PRK05826.1"/>
    <property type="match status" value="1"/>
</dbReference>
<evidence type="ECO:0000313" key="17">
    <source>
        <dbReference type="Proteomes" id="UP000241769"/>
    </source>
</evidence>
<evidence type="ECO:0000256" key="12">
    <source>
        <dbReference type="ARBA" id="ARBA00023317"/>
    </source>
</evidence>
<dbReference type="InterPro" id="IPR011037">
    <property type="entry name" value="Pyrv_Knase-like_insert_dom_sf"/>
</dbReference>
<dbReference type="InterPro" id="IPR040442">
    <property type="entry name" value="Pyrv_kinase-like_dom_sf"/>
</dbReference>
<dbReference type="Gene3D" id="3.40.1380.20">
    <property type="entry name" value="Pyruvate kinase, C-terminal domain"/>
    <property type="match status" value="1"/>
</dbReference>
<dbReference type="SUPFAM" id="SSF52935">
    <property type="entry name" value="PK C-terminal domain-like"/>
    <property type="match status" value="1"/>
</dbReference>
<dbReference type="InParanoid" id="A0A2P6NUZ6"/>
<dbReference type="InterPro" id="IPR036918">
    <property type="entry name" value="Pyrv_Knase_C_sf"/>
</dbReference>
<gene>
    <name evidence="16" type="ORF">PROFUN_04268</name>
</gene>
<dbReference type="InterPro" id="IPR015795">
    <property type="entry name" value="Pyrv_Knase_C"/>
</dbReference>
<keyword evidence="6" id="KW-0479">Metal-binding</keyword>
<dbReference type="AlphaFoldDB" id="A0A2P6NUZ6"/>